<dbReference type="EMBL" id="BQNB010009775">
    <property type="protein sequence ID" value="GJS68229.1"/>
    <property type="molecule type" value="Genomic_DNA"/>
</dbReference>
<gene>
    <name evidence="1" type="ORF">Tco_0682794</name>
</gene>
<protein>
    <submittedName>
        <fullName evidence="1">Uncharacterized protein</fullName>
    </submittedName>
</protein>
<proteinExistence type="predicted"/>
<keyword evidence="2" id="KW-1185">Reference proteome</keyword>
<sequence>MLDALLVPIDDQVKIGLSNYMIALEKTQPDVIYKVCLAILQQYSFFNAFIRTVDAPEIYINLKFSNKGAKDLVFGMLIPMVMLNDEIQASDAYL</sequence>
<evidence type="ECO:0000313" key="2">
    <source>
        <dbReference type="Proteomes" id="UP001151760"/>
    </source>
</evidence>
<evidence type="ECO:0000313" key="1">
    <source>
        <dbReference type="EMBL" id="GJS68229.1"/>
    </source>
</evidence>
<reference evidence="1" key="1">
    <citation type="journal article" date="2022" name="Int. J. Mol. Sci.">
        <title>Draft Genome of Tanacetum Coccineum: Genomic Comparison of Closely Related Tanacetum-Family Plants.</title>
        <authorList>
            <person name="Yamashiro T."/>
            <person name="Shiraishi A."/>
            <person name="Nakayama K."/>
            <person name="Satake H."/>
        </authorList>
    </citation>
    <scope>NUCLEOTIDE SEQUENCE</scope>
</reference>
<accession>A0ABQ4XS76</accession>
<organism evidence="1 2">
    <name type="scientific">Tanacetum coccineum</name>
    <dbReference type="NCBI Taxonomy" id="301880"/>
    <lineage>
        <taxon>Eukaryota</taxon>
        <taxon>Viridiplantae</taxon>
        <taxon>Streptophyta</taxon>
        <taxon>Embryophyta</taxon>
        <taxon>Tracheophyta</taxon>
        <taxon>Spermatophyta</taxon>
        <taxon>Magnoliopsida</taxon>
        <taxon>eudicotyledons</taxon>
        <taxon>Gunneridae</taxon>
        <taxon>Pentapetalae</taxon>
        <taxon>asterids</taxon>
        <taxon>campanulids</taxon>
        <taxon>Asterales</taxon>
        <taxon>Asteraceae</taxon>
        <taxon>Asteroideae</taxon>
        <taxon>Anthemideae</taxon>
        <taxon>Anthemidinae</taxon>
        <taxon>Tanacetum</taxon>
    </lineage>
</organism>
<dbReference type="Proteomes" id="UP001151760">
    <property type="component" value="Unassembled WGS sequence"/>
</dbReference>
<name>A0ABQ4XS76_9ASTR</name>
<comment type="caution">
    <text evidence="1">The sequence shown here is derived from an EMBL/GenBank/DDBJ whole genome shotgun (WGS) entry which is preliminary data.</text>
</comment>
<reference evidence="1" key="2">
    <citation type="submission" date="2022-01" db="EMBL/GenBank/DDBJ databases">
        <authorList>
            <person name="Yamashiro T."/>
            <person name="Shiraishi A."/>
            <person name="Satake H."/>
            <person name="Nakayama K."/>
        </authorList>
    </citation>
    <scope>NUCLEOTIDE SEQUENCE</scope>
</reference>